<gene>
    <name evidence="2" type="ORF">RND71_026302</name>
</gene>
<proteinExistence type="predicted"/>
<protein>
    <submittedName>
        <fullName evidence="2">Uncharacterized protein</fullName>
    </submittedName>
</protein>
<feature type="compositionally biased region" description="Polar residues" evidence="1">
    <location>
        <begin position="15"/>
        <end position="25"/>
    </location>
</feature>
<keyword evidence="3" id="KW-1185">Reference proteome</keyword>
<dbReference type="EMBL" id="JAVYJV010000014">
    <property type="protein sequence ID" value="KAK4354108.1"/>
    <property type="molecule type" value="Genomic_DNA"/>
</dbReference>
<sequence length="123" mass="13902">MPKEYGQMFNRHQDPSGSLHGTTNSYLESLSERTLGFKPSEQLDPSIEEGKGSSRIPQLQSRSKATTRRAKLFLSCSNSSYYRGNLTKYKNEHSPCGPSSPDLFLHRYHWAKGPTLALDRVQP</sequence>
<evidence type="ECO:0000313" key="2">
    <source>
        <dbReference type="EMBL" id="KAK4354108.1"/>
    </source>
</evidence>
<feature type="compositionally biased region" description="Polar residues" evidence="1">
    <location>
        <begin position="55"/>
        <end position="64"/>
    </location>
</feature>
<feature type="region of interest" description="Disordered" evidence="1">
    <location>
        <begin position="38"/>
        <end position="67"/>
    </location>
</feature>
<evidence type="ECO:0000256" key="1">
    <source>
        <dbReference type="SAM" id="MobiDB-lite"/>
    </source>
</evidence>
<dbReference type="AlphaFoldDB" id="A0AAE1RNM9"/>
<name>A0AAE1RNM9_9SOLA</name>
<comment type="caution">
    <text evidence="2">The sequence shown here is derived from an EMBL/GenBank/DDBJ whole genome shotgun (WGS) entry which is preliminary data.</text>
</comment>
<feature type="region of interest" description="Disordered" evidence="1">
    <location>
        <begin position="1"/>
        <end position="25"/>
    </location>
</feature>
<accession>A0AAE1RNM9</accession>
<reference evidence="2" key="1">
    <citation type="submission" date="2023-12" db="EMBL/GenBank/DDBJ databases">
        <title>Genome assembly of Anisodus tanguticus.</title>
        <authorList>
            <person name="Wang Y.-J."/>
        </authorList>
    </citation>
    <scope>NUCLEOTIDE SEQUENCE</scope>
    <source>
        <strain evidence="2">KB-2021</strain>
        <tissue evidence="2">Leaf</tissue>
    </source>
</reference>
<dbReference type="Proteomes" id="UP001291623">
    <property type="component" value="Unassembled WGS sequence"/>
</dbReference>
<evidence type="ECO:0000313" key="3">
    <source>
        <dbReference type="Proteomes" id="UP001291623"/>
    </source>
</evidence>
<organism evidence="2 3">
    <name type="scientific">Anisodus tanguticus</name>
    <dbReference type="NCBI Taxonomy" id="243964"/>
    <lineage>
        <taxon>Eukaryota</taxon>
        <taxon>Viridiplantae</taxon>
        <taxon>Streptophyta</taxon>
        <taxon>Embryophyta</taxon>
        <taxon>Tracheophyta</taxon>
        <taxon>Spermatophyta</taxon>
        <taxon>Magnoliopsida</taxon>
        <taxon>eudicotyledons</taxon>
        <taxon>Gunneridae</taxon>
        <taxon>Pentapetalae</taxon>
        <taxon>asterids</taxon>
        <taxon>lamiids</taxon>
        <taxon>Solanales</taxon>
        <taxon>Solanaceae</taxon>
        <taxon>Solanoideae</taxon>
        <taxon>Hyoscyameae</taxon>
        <taxon>Anisodus</taxon>
    </lineage>
</organism>